<reference evidence="2 3" key="1">
    <citation type="submission" date="2021-10" db="EMBL/GenBank/DDBJ databases">
        <title>Collection of gut derived symbiotic bacterial strains cultured from healthy donors.</title>
        <authorList>
            <person name="Lin H."/>
            <person name="Littmann E."/>
            <person name="Kohout C."/>
            <person name="Pamer E.G."/>
        </authorList>
    </citation>
    <scope>NUCLEOTIDE SEQUENCE [LARGE SCALE GENOMIC DNA]</scope>
    <source>
        <strain evidence="2 3">DFI.1.165</strain>
    </source>
</reference>
<proteinExistence type="predicted"/>
<protein>
    <submittedName>
        <fullName evidence="2">DUF6382 domain-containing protein</fullName>
    </submittedName>
</protein>
<gene>
    <name evidence="2" type="ORF">LIZ65_19715</name>
</gene>
<name>A0ABS8DNK3_9FIRM</name>
<dbReference type="EMBL" id="JAJCIS010000029">
    <property type="protein sequence ID" value="MCB7389514.1"/>
    <property type="molecule type" value="Genomic_DNA"/>
</dbReference>
<dbReference type="Proteomes" id="UP001299546">
    <property type="component" value="Unassembled WGS sequence"/>
</dbReference>
<comment type="caution">
    <text evidence="2">The sequence shown here is derived from an EMBL/GenBank/DDBJ whole genome shotgun (WGS) entry which is preliminary data.</text>
</comment>
<keyword evidence="3" id="KW-1185">Reference proteome</keyword>
<dbReference type="InterPro" id="IPR045962">
    <property type="entry name" value="DUF6382"/>
</dbReference>
<dbReference type="Pfam" id="PF19909">
    <property type="entry name" value="DUF6382"/>
    <property type="match status" value="1"/>
</dbReference>
<organism evidence="2 3">
    <name type="scientific">Bariatricus massiliensis</name>
    <dbReference type="NCBI Taxonomy" id="1745713"/>
    <lineage>
        <taxon>Bacteria</taxon>
        <taxon>Bacillati</taxon>
        <taxon>Bacillota</taxon>
        <taxon>Clostridia</taxon>
        <taxon>Lachnospirales</taxon>
        <taxon>Lachnospiraceae</taxon>
        <taxon>Bariatricus</taxon>
    </lineage>
</organism>
<accession>A0ABS8DNK3</accession>
<evidence type="ECO:0000259" key="1">
    <source>
        <dbReference type="Pfam" id="PF19909"/>
    </source>
</evidence>
<sequence>MNDELRKAALKHCDIEGKYERNLNHAWLSLEIDEVYKENYQMRMLNSNTLKRLLPVQGQGREERSSYRYEISGKLSMKSFYENTVLGYREMESFMKQFVEALREVENLLLNPNGLLLVPDYIYQSDGQFYFCFCPCKCADIWEEFHQLTEYFVKKADYADKEAIYLAYELHKASMEENYNIEKVLEEILEKKDTEVKKMSAEKEHTYAVEEDYWIDDWEGEQEMLGSKVKEKRSMWGMVNDKLRKRKKKMWGDWDTFA</sequence>
<feature type="domain" description="DUF6382" evidence="1">
    <location>
        <begin position="19"/>
        <end position="179"/>
    </location>
</feature>
<evidence type="ECO:0000313" key="2">
    <source>
        <dbReference type="EMBL" id="MCB7389514.1"/>
    </source>
</evidence>
<dbReference type="RefSeq" id="WP_082891665.1">
    <property type="nucleotide sequence ID" value="NZ_JAJCIQ010000028.1"/>
</dbReference>
<evidence type="ECO:0000313" key="3">
    <source>
        <dbReference type="Proteomes" id="UP001299546"/>
    </source>
</evidence>